<dbReference type="AlphaFoldDB" id="A0AAY5KEU5"/>
<accession>A0AAY5KEU5</accession>
<feature type="region of interest" description="Disordered" evidence="1">
    <location>
        <begin position="95"/>
        <end position="117"/>
    </location>
</feature>
<organism evidence="2 3">
    <name type="scientific">Esox lucius</name>
    <name type="common">Northern pike</name>
    <dbReference type="NCBI Taxonomy" id="8010"/>
    <lineage>
        <taxon>Eukaryota</taxon>
        <taxon>Metazoa</taxon>
        <taxon>Chordata</taxon>
        <taxon>Craniata</taxon>
        <taxon>Vertebrata</taxon>
        <taxon>Euteleostomi</taxon>
        <taxon>Actinopterygii</taxon>
        <taxon>Neopterygii</taxon>
        <taxon>Teleostei</taxon>
        <taxon>Protacanthopterygii</taxon>
        <taxon>Esociformes</taxon>
        <taxon>Esocidae</taxon>
        <taxon>Esox</taxon>
    </lineage>
</organism>
<reference evidence="2" key="3">
    <citation type="submission" date="2025-09" db="UniProtKB">
        <authorList>
            <consortium name="Ensembl"/>
        </authorList>
    </citation>
    <scope>IDENTIFICATION</scope>
</reference>
<evidence type="ECO:0000256" key="1">
    <source>
        <dbReference type="SAM" id="MobiDB-lite"/>
    </source>
</evidence>
<evidence type="ECO:0000313" key="2">
    <source>
        <dbReference type="Ensembl" id="ENSELUP00000087266.1"/>
    </source>
</evidence>
<name>A0AAY5KEU5_ESOLU</name>
<sequence>MSGGDVWLKYRGILRQQATGVLGKINIQGNETCPCWRGQVHVSVCYAGESMGILHICVLVNILYLHPKHSPNIEFVQPYDMSLCSIAIENPTSAQTLQPATTQPRNTNFPTSTVAPG</sequence>
<proteinExistence type="predicted"/>
<evidence type="ECO:0000313" key="3">
    <source>
        <dbReference type="Proteomes" id="UP000265140"/>
    </source>
</evidence>
<reference evidence="2" key="2">
    <citation type="submission" date="2025-08" db="UniProtKB">
        <authorList>
            <consortium name="Ensembl"/>
        </authorList>
    </citation>
    <scope>IDENTIFICATION</scope>
</reference>
<dbReference type="Ensembl" id="ENSELUT00000100927.1">
    <property type="protein sequence ID" value="ENSELUP00000087266.1"/>
    <property type="gene ID" value="ENSELUG00000043056.1"/>
</dbReference>
<dbReference type="Proteomes" id="UP000265140">
    <property type="component" value="Chromosome 17"/>
</dbReference>
<keyword evidence="3" id="KW-1185">Reference proteome</keyword>
<reference evidence="2 3" key="1">
    <citation type="submission" date="2020-02" db="EMBL/GenBank/DDBJ databases">
        <title>Esox lucius (northern pike) genome, fEsoLuc1, primary haplotype.</title>
        <authorList>
            <person name="Myers G."/>
            <person name="Karagic N."/>
            <person name="Meyer A."/>
            <person name="Pippel M."/>
            <person name="Reichard M."/>
            <person name="Winkler S."/>
            <person name="Tracey A."/>
            <person name="Sims Y."/>
            <person name="Howe K."/>
            <person name="Rhie A."/>
            <person name="Formenti G."/>
            <person name="Durbin R."/>
            <person name="Fedrigo O."/>
            <person name="Jarvis E.D."/>
        </authorList>
    </citation>
    <scope>NUCLEOTIDE SEQUENCE [LARGE SCALE GENOMIC DNA]</scope>
</reference>
<protein>
    <submittedName>
        <fullName evidence="2">Uncharacterized protein</fullName>
    </submittedName>
</protein>